<organism evidence="2 3">
    <name type="scientific">Pocillopora meandrina</name>
    <dbReference type="NCBI Taxonomy" id="46732"/>
    <lineage>
        <taxon>Eukaryota</taxon>
        <taxon>Metazoa</taxon>
        <taxon>Cnidaria</taxon>
        <taxon>Anthozoa</taxon>
        <taxon>Hexacorallia</taxon>
        <taxon>Scleractinia</taxon>
        <taxon>Astrocoeniina</taxon>
        <taxon>Pocilloporidae</taxon>
        <taxon>Pocillopora</taxon>
    </lineage>
</organism>
<dbReference type="Proteomes" id="UP001159428">
    <property type="component" value="Unassembled WGS sequence"/>
</dbReference>
<accession>A0AAU9XEV8</accession>
<feature type="compositionally biased region" description="Basic residues" evidence="1">
    <location>
        <begin position="33"/>
        <end position="44"/>
    </location>
</feature>
<keyword evidence="3" id="KW-1185">Reference proteome</keyword>
<comment type="caution">
    <text evidence="2">The sequence shown here is derived from an EMBL/GenBank/DDBJ whole genome shotgun (WGS) entry which is preliminary data.</text>
</comment>
<dbReference type="EMBL" id="CALNXJ010000041">
    <property type="protein sequence ID" value="CAH3146071.1"/>
    <property type="molecule type" value="Genomic_DNA"/>
</dbReference>
<sequence>MPTAGATGNSTRDASYKKRNTGRKKKPAEGAVHKKTKIQNKRKAPQAGNTGSKKKQRRTTTPQNSVTVIRDTIERMLRAGAKTNTGRKKKPAEGAVQKKTKIQKKSKAPQANQSRSKSRAKSKYRT</sequence>
<feature type="compositionally biased region" description="Polar residues" evidence="1">
    <location>
        <begin position="1"/>
        <end position="13"/>
    </location>
</feature>
<reference evidence="2 3" key="1">
    <citation type="submission" date="2022-05" db="EMBL/GenBank/DDBJ databases">
        <authorList>
            <consortium name="Genoscope - CEA"/>
            <person name="William W."/>
        </authorList>
    </citation>
    <scope>NUCLEOTIDE SEQUENCE [LARGE SCALE GENOMIC DNA]</scope>
</reference>
<feature type="region of interest" description="Disordered" evidence="1">
    <location>
        <begin position="1"/>
        <end position="126"/>
    </location>
</feature>
<evidence type="ECO:0000313" key="3">
    <source>
        <dbReference type="Proteomes" id="UP001159428"/>
    </source>
</evidence>
<evidence type="ECO:0000313" key="2">
    <source>
        <dbReference type="EMBL" id="CAH3146071.1"/>
    </source>
</evidence>
<feature type="compositionally biased region" description="Basic residues" evidence="1">
    <location>
        <begin position="116"/>
        <end position="126"/>
    </location>
</feature>
<feature type="compositionally biased region" description="Basic residues" evidence="1">
    <location>
        <begin position="98"/>
        <end position="107"/>
    </location>
</feature>
<gene>
    <name evidence="2" type="ORF">PMEA_00022801</name>
</gene>
<proteinExistence type="predicted"/>
<dbReference type="AlphaFoldDB" id="A0AAU9XEV8"/>
<protein>
    <submittedName>
        <fullName evidence="2">Uncharacterized protein</fullName>
    </submittedName>
</protein>
<feature type="compositionally biased region" description="Basic residues" evidence="1">
    <location>
        <begin position="17"/>
        <end position="26"/>
    </location>
</feature>
<evidence type="ECO:0000256" key="1">
    <source>
        <dbReference type="SAM" id="MobiDB-lite"/>
    </source>
</evidence>
<name>A0AAU9XEV8_9CNID</name>